<evidence type="ECO:0000256" key="1">
    <source>
        <dbReference type="SAM" id="MobiDB-lite"/>
    </source>
</evidence>
<evidence type="ECO:0000313" key="3">
    <source>
        <dbReference type="Proteomes" id="UP000190648"/>
    </source>
</evidence>
<proteinExistence type="predicted"/>
<gene>
    <name evidence="2" type="ORF">AV530_006503</name>
</gene>
<keyword evidence="3" id="KW-1185">Reference proteome</keyword>
<comment type="caution">
    <text evidence="2">The sequence shown here is derived from an EMBL/GenBank/DDBJ whole genome shotgun (WGS) entry which is preliminary data.</text>
</comment>
<feature type="region of interest" description="Disordered" evidence="1">
    <location>
        <begin position="51"/>
        <end position="70"/>
    </location>
</feature>
<accession>A0A1V4KGM9</accession>
<reference evidence="2 3" key="1">
    <citation type="submission" date="2016-02" db="EMBL/GenBank/DDBJ databases">
        <title>Band-tailed pigeon sequencing and assembly.</title>
        <authorList>
            <person name="Soares A.E."/>
            <person name="Novak B.J."/>
            <person name="Rice E.S."/>
            <person name="O'Connell B."/>
            <person name="Chang D."/>
            <person name="Weber S."/>
            <person name="Shapiro B."/>
        </authorList>
    </citation>
    <scope>NUCLEOTIDE SEQUENCE [LARGE SCALE GENOMIC DNA]</scope>
    <source>
        <strain evidence="2">BTP2013</strain>
        <tissue evidence="2">Blood</tissue>
    </source>
</reference>
<sequence>MERLFAEAHAMLLHLYIHLADSETQKWPIRSQHGAQEDDTRRIDNYLHKHAERRHSSAPSFELLRSNLNT</sequence>
<name>A0A1V4KGM9_PATFA</name>
<dbReference type="EMBL" id="LSYS01003169">
    <property type="protein sequence ID" value="OPJ83640.1"/>
    <property type="molecule type" value="Genomic_DNA"/>
</dbReference>
<dbReference type="AlphaFoldDB" id="A0A1V4KGM9"/>
<protein>
    <submittedName>
        <fullName evidence="2">Uncharacterized protein</fullName>
    </submittedName>
</protein>
<evidence type="ECO:0000313" key="2">
    <source>
        <dbReference type="EMBL" id="OPJ83640.1"/>
    </source>
</evidence>
<dbReference type="Proteomes" id="UP000190648">
    <property type="component" value="Unassembled WGS sequence"/>
</dbReference>
<organism evidence="2 3">
    <name type="scientific">Patagioenas fasciata monilis</name>
    <dbReference type="NCBI Taxonomy" id="372326"/>
    <lineage>
        <taxon>Eukaryota</taxon>
        <taxon>Metazoa</taxon>
        <taxon>Chordata</taxon>
        <taxon>Craniata</taxon>
        <taxon>Vertebrata</taxon>
        <taxon>Euteleostomi</taxon>
        <taxon>Archelosauria</taxon>
        <taxon>Archosauria</taxon>
        <taxon>Dinosauria</taxon>
        <taxon>Saurischia</taxon>
        <taxon>Theropoda</taxon>
        <taxon>Coelurosauria</taxon>
        <taxon>Aves</taxon>
        <taxon>Neognathae</taxon>
        <taxon>Neoaves</taxon>
        <taxon>Columbimorphae</taxon>
        <taxon>Columbiformes</taxon>
        <taxon>Columbidae</taxon>
        <taxon>Patagioenas</taxon>
    </lineage>
</organism>